<feature type="compositionally biased region" description="Low complexity" evidence="1">
    <location>
        <begin position="725"/>
        <end position="738"/>
    </location>
</feature>
<name>A0A139IDW2_9PEZI</name>
<feature type="chain" id="PRO_5007297366" description="Apple domain-containing protein" evidence="2">
    <location>
        <begin position="20"/>
        <end position="1067"/>
    </location>
</feature>
<feature type="region of interest" description="Disordered" evidence="1">
    <location>
        <begin position="227"/>
        <end position="269"/>
    </location>
</feature>
<evidence type="ECO:0000313" key="4">
    <source>
        <dbReference type="Proteomes" id="UP000073492"/>
    </source>
</evidence>
<feature type="compositionally biased region" description="Gly residues" evidence="1">
    <location>
        <begin position="774"/>
        <end position="787"/>
    </location>
</feature>
<comment type="caution">
    <text evidence="3">The sequence shown here is derived from an EMBL/GenBank/DDBJ whole genome shotgun (WGS) entry which is preliminary data.</text>
</comment>
<feature type="compositionally biased region" description="Low complexity" evidence="1">
    <location>
        <begin position="857"/>
        <end position="868"/>
    </location>
</feature>
<feature type="region of interest" description="Disordered" evidence="1">
    <location>
        <begin position="714"/>
        <end position="868"/>
    </location>
</feature>
<feature type="compositionally biased region" description="Low complexity" evidence="1">
    <location>
        <begin position="746"/>
        <end position="773"/>
    </location>
</feature>
<dbReference type="Gene3D" id="3.50.4.10">
    <property type="entry name" value="Hepatocyte Growth Factor"/>
    <property type="match status" value="1"/>
</dbReference>
<dbReference type="AlphaFoldDB" id="A0A139IDW2"/>
<feature type="compositionally biased region" description="Low complexity" evidence="1">
    <location>
        <begin position="788"/>
        <end position="798"/>
    </location>
</feature>
<feature type="compositionally biased region" description="Gly residues" evidence="1">
    <location>
        <begin position="593"/>
        <end position="608"/>
    </location>
</feature>
<evidence type="ECO:0000313" key="3">
    <source>
        <dbReference type="EMBL" id="KXT12792.1"/>
    </source>
</evidence>
<feature type="region of interest" description="Disordered" evidence="1">
    <location>
        <begin position="926"/>
        <end position="994"/>
    </location>
</feature>
<feature type="compositionally biased region" description="Low complexity" evidence="1">
    <location>
        <begin position="227"/>
        <end position="252"/>
    </location>
</feature>
<dbReference type="OrthoDB" id="3939858at2759"/>
<feature type="compositionally biased region" description="Polar residues" evidence="1">
    <location>
        <begin position="610"/>
        <end position="620"/>
    </location>
</feature>
<feature type="region of interest" description="Disordered" evidence="1">
    <location>
        <begin position="593"/>
        <end position="620"/>
    </location>
</feature>
<keyword evidence="4" id="KW-1185">Reference proteome</keyword>
<feature type="compositionally biased region" description="Polar residues" evidence="1">
    <location>
        <begin position="948"/>
        <end position="958"/>
    </location>
</feature>
<accession>A0A139IDW2</accession>
<feature type="signal peptide" evidence="2">
    <location>
        <begin position="1"/>
        <end position="19"/>
    </location>
</feature>
<organism evidence="3 4">
    <name type="scientific">Pseudocercospora musae</name>
    <dbReference type="NCBI Taxonomy" id="113226"/>
    <lineage>
        <taxon>Eukaryota</taxon>
        <taxon>Fungi</taxon>
        <taxon>Dikarya</taxon>
        <taxon>Ascomycota</taxon>
        <taxon>Pezizomycotina</taxon>
        <taxon>Dothideomycetes</taxon>
        <taxon>Dothideomycetidae</taxon>
        <taxon>Mycosphaerellales</taxon>
        <taxon>Mycosphaerellaceae</taxon>
        <taxon>Pseudocercospora</taxon>
    </lineage>
</organism>
<dbReference type="Proteomes" id="UP000073492">
    <property type="component" value="Unassembled WGS sequence"/>
</dbReference>
<feature type="compositionally biased region" description="Polar residues" evidence="1">
    <location>
        <begin position="808"/>
        <end position="823"/>
    </location>
</feature>
<proteinExistence type="predicted"/>
<protein>
    <recommendedName>
        <fullName evidence="5">Apple domain-containing protein</fullName>
    </recommendedName>
</protein>
<sequence length="1067" mass="106354">MRSLSALAVGLSLASITSARVANAPAEVQRRNNESQSEKSVWNLYGLLRRFEKKAALATCYQDDFYYAVFNSSWGETLCADIMNYPNTTVTVGYTPVRRVTSYYTYTTQYIGTRTLVTTIPASTETVTASPIVQRAAESEITAAPQARDVSGMAAAMEKFRGRLANDTSMPPEAWTASFSSACGCQTYGGRVVTATSTASPRVVTLSAFYQDTTTTSATQTSGTVTTTVDASSAGTSDVVSEEPSSTTASGPGPAPTAPGFQCPEDNNSTVSQLVGPERYDYLVMCDTDISDDDFYDRLQYDTYSQCAAACSVANQRFDLPVCQGFSYYATSNSAGNNCFLKGSAETTVAAVGVDSGILLNIAVGVNASSPSGTATESGPFPEQTTVDPVAASSSLEQILTGSSTSISVVTPTSKPQLPGTGLLVNAPDVTSYSTYISDGTTYSSGTVFSTYWSSGGSWYWSYFTSYTQSWASATTVYGSSETSTSISNSSSSGTDVQSGGPGGEYWMITTTNYTYYYPGGYNVTQVIANETFAANGTEISAATTTLFYVYSTGGAGGIGGSGQNAPSSVSAGIVTSASTWTSVSSTQFVITGGGGQGGQGGGGGGGAAQTPSPSVVTNTFGTAWSSGAVASGEVGGTGGASSTAGSGAVVSTATIISGGTGGPLTPISSTVISGGTGFGFSTGDSGVAPSSGAALTPISSTVISGGTGFVSQTGGSGAGPSPTPITSVVMSSATGGASSTGGAGFSNSNNNRSGTDSTTTPLPTPISSTSGFSGTGGASSTGGSGNGTSPVPSGTGSVPFSAPSGPRSGTESTLTPSSTGSAPFSAPSGPRSGTERTFTPSSTGSVPFSAPSGPRSGTLSTFTLTGTAPIGTAPSSFPPFSTGIIPSGSLPGTAPFATGGTTFTEEIPVGTAPVSYPFSSGAVPPFSAPSGPRTPGPPSSGTMPATQSFPTGTSPFSSGIPPFSAPSGPRTPGLPSSSTPLFPTGTSPPVFSTGTFPPFPTGVSPTTCVTNILGTTTIFVTTTEFGCYSNCPPAGYGAYGNTPLTFGPPVASRGAGSYGQGGRQEG</sequence>
<evidence type="ECO:0000256" key="2">
    <source>
        <dbReference type="SAM" id="SignalP"/>
    </source>
</evidence>
<reference evidence="3 4" key="1">
    <citation type="submission" date="2015-07" db="EMBL/GenBank/DDBJ databases">
        <title>Comparative genomics of the Sigatoka disease complex on banana suggests a link between parallel evolutionary changes in Pseudocercospora fijiensis and Pseudocercospora eumusae and increased virulence on the banana host.</title>
        <authorList>
            <person name="Chang T.-C."/>
            <person name="Salvucci A."/>
            <person name="Crous P.W."/>
            <person name="Stergiopoulos I."/>
        </authorList>
    </citation>
    <scope>NUCLEOTIDE SEQUENCE [LARGE SCALE GENOMIC DNA]</scope>
    <source>
        <strain evidence="3 4">CBS 116634</strain>
    </source>
</reference>
<dbReference type="STRING" id="113226.A0A139IDW2"/>
<evidence type="ECO:0008006" key="5">
    <source>
        <dbReference type="Google" id="ProtNLM"/>
    </source>
</evidence>
<gene>
    <name evidence="3" type="ORF">AC579_1825</name>
</gene>
<dbReference type="EMBL" id="LFZO01000139">
    <property type="protein sequence ID" value="KXT12792.1"/>
    <property type="molecule type" value="Genomic_DNA"/>
</dbReference>
<keyword evidence="2" id="KW-0732">Signal</keyword>
<evidence type="ECO:0000256" key="1">
    <source>
        <dbReference type="SAM" id="MobiDB-lite"/>
    </source>
</evidence>
<feature type="compositionally biased region" description="Polar residues" evidence="1">
    <location>
        <begin position="836"/>
        <end position="847"/>
    </location>
</feature>
<feature type="compositionally biased region" description="Polar residues" evidence="1">
    <location>
        <begin position="975"/>
        <end position="994"/>
    </location>
</feature>